<reference evidence="2 3" key="1">
    <citation type="submission" date="2023-07" db="EMBL/GenBank/DDBJ databases">
        <title>Genomic Encyclopedia of Type Strains, Phase IV (KMG-IV): sequencing the most valuable type-strain genomes for metagenomic binning, comparative biology and taxonomic classification.</title>
        <authorList>
            <person name="Goeker M."/>
        </authorList>
    </citation>
    <scope>NUCLEOTIDE SEQUENCE [LARGE SCALE GENOMIC DNA]</scope>
    <source>
        <strain evidence="2 3">DSM 46876</strain>
    </source>
</reference>
<dbReference type="GO" id="GO:0005507">
    <property type="term" value="F:copper ion binding"/>
    <property type="evidence" value="ECO:0007669"/>
    <property type="project" value="TreeGrafter"/>
</dbReference>
<dbReference type="GO" id="GO:1990170">
    <property type="term" value="P:stress response to cadmium ion"/>
    <property type="evidence" value="ECO:0007669"/>
    <property type="project" value="TreeGrafter"/>
</dbReference>
<dbReference type="InterPro" id="IPR025542">
    <property type="entry name" value="YacH"/>
</dbReference>
<dbReference type="PANTHER" id="PTHR38430:SF1">
    <property type="entry name" value="PROTEIN-ARGININE KINASE ACTIVATOR PROTEIN"/>
    <property type="match status" value="1"/>
</dbReference>
<evidence type="ECO:0000313" key="2">
    <source>
        <dbReference type="EMBL" id="MDQ0418248.1"/>
    </source>
</evidence>
<feature type="domain" description="UVR" evidence="1">
    <location>
        <begin position="140"/>
        <end position="175"/>
    </location>
</feature>
<dbReference type="RefSeq" id="WP_307253837.1">
    <property type="nucleotide sequence ID" value="NZ_JAUSUV010000010.1"/>
</dbReference>
<dbReference type="AlphaFoldDB" id="A0AAJ1TG46"/>
<dbReference type="SUPFAM" id="SSF46600">
    <property type="entry name" value="C-terminal UvrC-binding domain of UvrB"/>
    <property type="match status" value="1"/>
</dbReference>
<dbReference type="InterPro" id="IPR001943">
    <property type="entry name" value="UVR_dom"/>
</dbReference>
<proteinExistence type="predicted"/>
<dbReference type="GO" id="GO:0046870">
    <property type="term" value="F:cadmium ion binding"/>
    <property type="evidence" value="ECO:0007669"/>
    <property type="project" value="TreeGrafter"/>
</dbReference>
<dbReference type="Proteomes" id="UP001238450">
    <property type="component" value="Unassembled WGS sequence"/>
</dbReference>
<protein>
    <submittedName>
        <fullName evidence="2">Protein arginine kinase activator</fullName>
    </submittedName>
</protein>
<dbReference type="PROSITE" id="PS50151">
    <property type="entry name" value="UVR"/>
    <property type="match status" value="1"/>
</dbReference>
<dbReference type="Pfam" id="PF02151">
    <property type="entry name" value="UVR"/>
    <property type="match status" value="1"/>
</dbReference>
<keyword evidence="2" id="KW-0808">Transferase</keyword>
<keyword evidence="2" id="KW-0418">Kinase</keyword>
<dbReference type="GO" id="GO:1990169">
    <property type="term" value="P:stress response to copper ion"/>
    <property type="evidence" value="ECO:0007669"/>
    <property type="project" value="TreeGrafter"/>
</dbReference>
<dbReference type="PANTHER" id="PTHR38430">
    <property type="entry name" value="PROTEIN-ARGININE KINASE ACTIVATOR PROTEIN"/>
    <property type="match status" value="1"/>
</dbReference>
<accession>A0AAJ1TG46</accession>
<dbReference type="InterPro" id="IPR036876">
    <property type="entry name" value="UVR_dom_sf"/>
</dbReference>
<evidence type="ECO:0000259" key="1">
    <source>
        <dbReference type="PROSITE" id="PS50151"/>
    </source>
</evidence>
<evidence type="ECO:0000313" key="3">
    <source>
        <dbReference type="Proteomes" id="UP001238450"/>
    </source>
</evidence>
<keyword evidence="3" id="KW-1185">Reference proteome</keyword>
<dbReference type="GO" id="GO:0050897">
    <property type="term" value="F:cobalt ion binding"/>
    <property type="evidence" value="ECO:0007669"/>
    <property type="project" value="TreeGrafter"/>
</dbReference>
<organism evidence="2 3">
    <name type="scientific">Croceifilum oryzae</name>
    <dbReference type="NCBI Taxonomy" id="1553429"/>
    <lineage>
        <taxon>Bacteria</taxon>
        <taxon>Bacillati</taxon>
        <taxon>Bacillota</taxon>
        <taxon>Bacilli</taxon>
        <taxon>Bacillales</taxon>
        <taxon>Thermoactinomycetaceae</taxon>
        <taxon>Croceifilum</taxon>
    </lineage>
</organism>
<dbReference type="PIRSF" id="PIRSF015034">
    <property type="entry name" value="YacH"/>
    <property type="match status" value="1"/>
</dbReference>
<sequence length="179" mass="20687">MDVLCPECGKRPATIHYKKVVNGQKTEYHLCELCAQEKGEQMPGFDHGFSFHHLLSGLLNFEPITQMGNPQDDASHSPQVLRCPSCGLTYNQFSKIGRFGCSDCYSTFQQWLDPLMRKVHGNTKHNGKVPERARGKIRMRHDLEKLKEQLHRKIHEEAFEEAAQIRDQIRALQRQLETE</sequence>
<name>A0AAJ1TG46_9BACL</name>
<gene>
    <name evidence="2" type="ORF">J2Z48_002438</name>
</gene>
<comment type="caution">
    <text evidence="2">The sequence shown here is derived from an EMBL/GenBank/DDBJ whole genome shotgun (WGS) entry which is preliminary data.</text>
</comment>
<dbReference type="GO" id="GO:0016301">
    <property type="term" value="F:kinase activity"/>
    <property type="evidence" value="ECO:0007669"/>
    <property type="project" value="UniProtKB-KW"/>
</dbReference>
<dbReference type="GO" id="GO:0008270">
    <property type="term" value="F:zinc ion binding"/>
    <property type="evidence" value="ECO:0007669"/>
    <property type="project" value="TreeGrafter"/>
</dbReference>
<dbReference type="EMBL" id="JAUSUV010000010">
    <property type="protein sequence ID" value="MDQ0418248.1"/>
    <property type="molecule type" value="Genomic_DNA"/>
</dbReference>
<dbReference type="Gene3D" id="4.10.860.10">
    <property type="entry name" value="UVR domain"/>
    <property type="match status" value="1"/>
</dbReference>